<evidence type="ECO:0000259" key="3">
    <source>
        <dbReference type="Pfam" id="PF00144"/>
    </source>
</evidence>
<evidence type="ECO:0000256" key="1">
    <source>
        <dbReference type="SAM" id="MobiDB-lite"/>
    </source>
</evidence>
<feature type="domain" description="Beta-lactamase-related" evidence="3">
    <location>
        <begin position="54"/>
        <end position="376"/>
    </location>
</feature>
<dbReference type="InterPro" id="IPR012338">
    <property type="entry name" value="Beta-lactam/transpept-like"/>
</dbReference>
<proteinExistence type="predicted"/>
<dbReference type="InterPro" id="IPR050491">
    <property type="entry name" value="AmpC-like"/>
</dbReference>
<dbReference type="PANTHER" id="PTHR46825:SF7">
    <property type="entry name" value="D-ALANYL-D-ALANINE CARBOXYPEPTIDASE"/>
    <property type="match status" value="1"/>
</dbReference>
<dbReference type="PANTHER" id="PTHR46825">
    <property type="entry name" value="D-ALANYL-D-ALANINE-CARBOXYPEPTIDASE/ENDOPEPTIDASE AMPH"/>
    <property type="match status" value="1"/>
</dbReference>
<name>A0ABP4RXR5_9MICO</name>
<evidence type="ECO:0000313" key="4">
    <source>
        <dbReference type="EMBL" id="GAA1661974.1"/>
    </source>
</evidence>
<dbReference type="Gene3D" id="3.40.710.10">
    <property type="entry name" value="DD-peptidase/beta-lactamase superfamily"/>
    <property type="match status" value="1"/>
</dbReference>
<keyword evidence="4" id="KW-0378">Hydrolase</keyword>
<protein>
    <submittedName>
        <fullName evidence="4">Serine hydrolase domain-containing protein</fullName>
    </submittedName>
</protein>
<evidence type="ECO:0000256" key="2">
    <source>
        <dbReference type="SAM" id="SignalP"/>
    </source>
</evidence>
<dbReference type="Proteomes" id="UP001500596">
    <property type="component" value="Unassembled WGS sequence"/>
</dbReference>
<feature type="region of interest" description="Disordered" evidence="1">
    <location>
        <begin position="239"/>
        <end position="260"/>
    </location>
</feature>
<accession>A0ABP4RXR5</accession>
<feature type="signal peptide" evidence="2">
    <location>
        <begin position="1"/>
        <end position="29"/>
    </location>
</feature>
<gene>
    <name evidence="4" type="ORF">GCM10009807_02250</name>
</gene>
<sequence length="428" mass="43368">MRVRPTRGRVALAVAAIAALTLSIAGCTADEKVTLDLPPQVDAAFPEETAQQLQDAIAQAMTASGSSGAIVGVWAPWSGSLVTGVGVESATSSKPVTDDMQFRAAQVTRAMTCDVLYSVADEGLVRLKDPVSKWVSGFPDLSDVTLGELCDGTSGIGSYSSQLSGLFLANPARVWNPRELASYGVGQPRQGEPGAAYRDSDAGYVLLGLALERATGKSAAQLLQDYVAEPLDLTATRLPGGKAAAPSPSGPVLKGHHSSPGADGAMNCTEPTDITTLSASIGYTDAGVVTDIRDLGRYAQALATGALLPEGVDRIENPLPVYGGAPSWYTADGGTLQAGTLIGQFGSVPGYATAAFSDPSSGLTVAVVLNNSGGGGGFAEYLAWELAAIASKAPASGGATAPDAGLPWTAQQYHDQIAAAAICAAPAA</sequence>
<evidence type="ECO:0000313" key="5">
    <source>
        <dbReference type="Proteomes" id="UP001500596"/>
    </source>
</evidence>
<organism evidence="4 5">
    <name type="scientific">Microbacterium lacus</name>
    <dbReference type="NCBI Taxonomy" id="415217"/>
    <lineage>
        <taxon>Bacteria</taxon>
        <taxon>Bacillati</taxon>
        <taxon>Actinomycetota</taxon>
        <taxon>Actinomycetes</taxon>
        <taxon>Micrococcales</taxon>
        <taxon>Microbacteriaceae</taxon>
        <taxon>Microbacterium</taxon>
    </lineage>
</organism>
<dbReference type="RefSeq" id="WP_344050735.1">
    <property type="nucleotide sequence ID" value="NZ_BAAAPK010000001.1"/>
</dbReference>
<dbReference type="SUPFAM" id="SSF56601">
    <property type="entry name" value="beta-lactamase/transpeptidase-like"/>
    <property type="match status" value="1"/>
</dbReference>
<feature type="chain" id="PRO_5046020728" evidence="2">
    <location>
        <begin position="30"/>
        <end position="428"/>
    </location>
</feature>
<dbReference type="PROSITE" id="PS51257">
    <property type="entry name" value="PROKAR_LIPOPROTEIN"/>
    <property type="match status" value="1"/>
</dbReference>
<dbReference type="InterPro" id="IPR001466">
    <property type="entry name" value="Beta-lactam-related"/>
</dbReference>
<dbReference type="Pfam" id="PF00144">
    <property type="entry name" value="Beta-lactamase"/>
    <property type="match status" value="1"/>
</dbReference>
<dbReference type="EMBL" id="BAAAPK010000001">
    <property type="protein sequence ID" value="GAA1661974.1"/>
    <property type="molecule type" value="Genomic_DNA"/>
</dbReference>
<keyword evidence="2" id="KW-0732">Signal</keyword>
<comment type="caution">
    <text evidence="4">The sequence shown here is derived from an EMBL/GenBank/DDBJ whole genome shotgun (WGS) entry which is preliminary data.</text>
</comment>
<dbReference type="GO" id="GO:0016787">
    <property type="term" value="F:hydrolase activity"/>
    <property type="evidence" value="ECO:0007669"/>
    <property type="project" value="UniProtKB-KW"/>
</dbReference>
<reference evidence="5" key="1">
    <citation type="journal article" date="2019" name="Int. J. Syst. Evol. Microbiol.">
        <title>The Global Catalogue of Microorganisms (GCM) 10K type strain sequencing project: providing services to taxonomists for standard genome sequencing and annotation.</title>
        <authorList>
            <consortium name="The Broad Institute Genomics Platform"/>
            <consortium name="The Broad Institute Genome Sequencing Center for Infectious Disease"/>
            <person name="Wu L."/>
            <person name="Ma J."/>
        </authorList>
    </citation>
    <scope>NUCLEOTIDE SEQUENCE [LARGE SCALE GENOMIC DNA]</scope>
    <source>
        <strain evidence="5">JCM 15575</strain>
    </source>
</reference>
<keyword evidence="5" id="KW-1185">Reference proteome</keyword>